<feature type="region of interest" description="Disordered" evidence="1">
    <location>
        <begin position="41"/>
        <end position="76"/>
    </location>
</feature>
<evidence type="ECO:0000256" key="1">
    <source>
        <dbReference type="SAM" id="MobiDB-lite"/>
    </source>
</evidence>
<organism evidence="3">
    <name type="scientific">Arabidopsis lyrata subsp. lyrata</name>
    <name type="common">Lyre-leaved rock-cress</name>
    <dbReference type="NCBI Taxonomy" id="81972"/>
    <lineage>
        <taxon>Eukaryota</taxon>
        <taxon>Viridiplantae</taxon>
        <taxon>Streptophyta</taxon>
        <taxon>Embryophyta</taxon>
        <taxon>Tracheophyta</taxon>
        <taxon>Spermatophyta</taxon>
        <taxon>Magnoliopsida</taxon>
        <taxon>eudicotyledons</taxon>
        <taxon>Gunneridae</taxon>
        <taxon>Pentapetalae</taxon>
        <taxon>rosids</taxon>
        <taxon>malvids</taxon>
        <taxon>Brassicales</taxon>
        <taxon>Brassicaceae</taxon>
        <taxon>Camelineae</taxon>
        <taxon>Arabidopsis</taxon>
    </lineage>
</organism>
<dbReference type="Proteomes" id="UP000008694">
    <property type="component" value="Unassembled WGS sequence"/>
</dbReference>
<protein>
    <submittedName>
        <fullName evidence="2">Predicted protein</fullName>
    </submittedName>
</protein>
<keyword evidence="3" id="KW-1185">Reference proteome</keyword>
<dbReference type="HOGENOM" id="CLU_1483962_0_0_1"/>
<gene>
    <name evidence="2" type="ORF">ARALYDRAFT_675062</name>
</gene>
<evidence type="ECO:0000313" key="3">
    <source>
        <dbReference type="Proteomes" id="UP000008694"/>
    </source>
</evidence>
<feature type="compositionally biased region" description="Basic and acidic residues" evidence="1">
    <location>
        <begin position="60"/>
        <end position="74"/>
    </location>
</feature>
<dbReference type="EMBL" id="GL348714">
    <property type="protein sequence ID" value="EFH62699.1"/>
    <property type="molecule type" value="Genomic_DNA"/>
</dbReference>
<accession>D7KU35</accession>
<name>D7KU35_ARALL</name>
<reference evidence="3" key="1">
    <citation type="journal article" date="2011" name="Nat. Genet.">
        <title>The Arabidopsis lyrata genome sequence and the basis of rapid genome size change.</title>
        <authorList>
            <person name="Hu T.T."/>
            <person name="Pattyn P."/>
            <person name="Bakker E.G."/>
            <person name="Cao J."/>
            <person name="Cheng J.-F."/>
            <person name="Clark R.M."/>
            <person name="Fahlgren N."/>
            <person name="Fawcett J.A."/>
            <person name="Grimwood J."/>
            <person name="Gundlach H."/>
            <person name="Haberer G."/>
            <person name="Hollister J.D."/>
            <person name="Ossowski S."/>
            <person name="Ottilar R.P."/>
            <person name="Salamov A.A."/>
            <person name="Schneeberger K."/>
            <person name="Spannagl M."/>
            <person name="Wang X."/>
            <person name="Yang L."/>
            <person name="Nasrallah M.E."/>
            <person name="Bergelson J."/>
            <person name="Carrington J.C."/>
            <person name="Gaut B.S."/>
            <person name="Schmutz J."/>
            <person name="Mayer K.F.X."/>
            <person name="Van de Peer Y."/>
            <person name="Grigoriev I.V."/>
            <person name="Nordborg M."/>
            <person name="Weigel D."/>
            <person name="Guo Y.-L."/>
        </authorList>
    </citation>
    <scope>NUCLEOTIDE SEQUENCE [LARGE SCALE GENOMIC DNA]</scope>
    <source>
        <strain evidence="3">cv. MN47</strain>
    </source>
</reference>
<sequence>MVLEELRQFFVASSELNRFSSQIQSTSSEDIVEMDHTITLNPVSTEGSDRSKGKAIVLEPENKKATSDSSKEPFSRQTLSILSSPDFITDGSAVIMKDFFGNKGSFTSAPSFSEAGTSKPFTKRAYVRKKPYKSRSNLKDKGLEEGINLKRKNLESETPAGSVKIAKLSKNEMVPFEGLSDH</sequence>
<dbReference type="AlphaFoldDB" id="D7KU35"/>
<evidence type="ECO:0000313" key="2">
    <source>
        <dbReference type="EMBL" id="EFH62699.1"/>
    </source>
</evidence>
<dbReference type="Gramene" id="Al_scaffold_0002_212">
    <property type="protein sequence ID" value="Al_scaffold_0002_212"/>
    <property type="gene ID" value="Al_scaffold_0002_212"/>
</dbReference>
<proteinExistence type="predicted"/>